<dbReference type="OrthoDB" id="9770715at2"/>
<dbReference type="RefSeq" id="WP_109033817.1">
    <property type="nucleotide sequence ID" value="NZ_CP029210.1"/>
</dbReference>
<dbReference type="PROSITE" id="PS51833">
    <property type="entry name" value="HDOD"/>
    <property type="match status" value="1"/>
</dbReference>
<accession>A0A2U8FM76</accession>
<dbReference type="Pfam" id="PF08668">
    <property type="entry name" value="HDOD"/>
    <property type="match status" value="1"/>
</dbReference>
<dbReference type="SUPFAM" id="SSF109604">
    <property type="entry name" value="HD-domain/PDEase-like"/>
    <property type="match status" value="1"/>
</dbReference>
<keyword evidence="2" id="KW-0808">Transferase</keyword>
<dbReference type="InterPro" id="IPR052340">
    <property type="entry name" value="RNase_Y/CdgJ"/>
</dbReference>
<dbReference type="InterPro" id="IPR013976">
    <property type="entry name" value="HDOD"/>
</dbReference>
<evidence type="ECO:0000313" key="2">
    <source>
        <dbReference type="EMBL" id="AWI52099.1"/>
    </source>
</evidence>
<proteinExistence type="predicted"/>
<sequence>MQLEALFKQPQALPAIPKIVHELIDSFNSDDVSIDEIARKLTADPVLSARLLRLANSAYYHVSRSIGTVNEALAMLGFVTVRTLVISSGLTGGYKSMPGMDLKRFWHYSLHTAAIGGWLARRTGVNSDQAFTVCLMHSIGELVMHAGMPEQMLQIDKLASPMDPRRMDMERTSFGYTYADVGAELARQWRFPLAFADAIQHFPEPLAHEPFDPVAALLHVSAWRARAEHNELSAEELAATVPAAVLARLGLTADSLLNEMPPVAELAEGLDCLIS</sequence>
<feature type="domain" description="HDOD" evidence="1">
    <location>
        <begin position="13"/>
        <end position="205"/>
    </location>
</feature>
<organism evidence="2 3">
    <name type="scientific">Aquabacterium olei</name>
    <dbReference type="NCBI Taxonomy" id="1296669"/>
    <lineage>
        <taxon>Bacteria</taxon>
        <taxon>Pseudomonadati</taxon>
        <taxon>Pseudomonadota</taxon>
        <taxon>Betaproteobacteria</taxon>
        <taxon>Burkholderiales</taxon>
        <taxon>Aquabacterium</taxon>
    </lineage>
</organism>
<evidence type="ECO:0000259" key="1">
    <source>
        <dbReference type="PROSITE" id="PS51833"/>
    </source>
</evidence>
<dbReference type="PANTHER" id="PTHR33525">
    <property type="match status" value="1"/>
</dbReference>
<reference evidence="2 3" key="1">
    <citation type="submission" date="2018-05" db="EMBL/GenBank/DDBJ databases">
        <title>complete genome sequence of Aquabacterium olei NBRC 110486.</title>
        <authorList>
            <person name="Tang B."/>
            <person name="Chang J."/>
            <person name="Zhang L."/>
            <person name="Yang H."/>
        </authorList>
    </citation>
    <scope>NUCLEOTIDE SEQUENCE [LARGE SCALE GENOMIC DNA]</scope>
    <source>
        <strain evidence="2 3">NBRC 110486</strain>
    </source>
</reference>
<dbReference type="AlphaFoldDB" id="A0A2U8FM76"/>
<dbReference type="GO" id="GO:0016301">
    <property type="term" value="F:kinase activity"/>
    <property type="evidence" value="ECO:0007669"/>
    <property type="project" value="UniProtKB-KW"/>
</dbReference>
<keyword evidence="3" id="KW-1185">Reference proteome</keyword>
<dbReference type="Gene3D" id="1.10.3210.10">
    <property type="entry name" value="Hypothetical protein af1432"/>
    <property type="match status" value="1"/>
</dbReference>
<dbReference type="PANTHER" id="PTHR33525:SF6">
    <property type="entry name" value="HDOD DOMAIN-CONTAINING PROTEIN"/>
    <property type="match status" value="1"/>
</dbReference>
<protein>
    <submittedName>
        <fullName evidence="2">Histidine kinase</fullName>
    </submittedName>
</protein>
<dbReference type="Proteomes" id="UP000244892">
    <property type="component" value="Chromosome"/>
</dbReference>
<evidence type="ECO:0000313" key="3">
    <source>
        <dbReference type="Proteomes" id="UP000244892"/>
    </source>
</evidence>
<dbReference type="KEGG" id="aon:DEH84_00535"/>
<name>A0A2U8FM76_9BURK</name>
<keyword evidence="2" id="KW-0418">Kinase</keyword>
<dbReference type="EMBL" id="CP029210">
    <property type="protein sequence ID" value="AWI52099.1"/>
    <property type="molecule type" value="Genomic_DNA"/>
</dbReference>
<gene>
    <name evidence="2" type="ORF">DEH84_00535</name>
</gene>